<dbReference type="Pfam" id="PF01936">
    <property type="entry name" value="NYN"/>
    <property type="match status" value="1"/>
</dbReference>
<name>A0A290MMM6_CAUVI</name>
<dbReference type="GO" id="GO:0004540">
    <property type="term" value="F:RNA nuclease activity"/>
    <property type="evidence" value="ECO:0007669"/>
    <property type="project" value="InterPro"/>
</dbReference>
<proteinExistence type="predicted"/>
<reference evidence="3" key="1">
    <citation type="submission" date="2017-09" db="EMBL/GenBank/DDBJ databases">
        <title>Genome evolution observed in wild isolates of Caulobacter crescentus.</title>
        <authorList>
            <person name="Ely B."/>
            <person name="Wilson K."/>
            <person name="Scott D."/>
        </authorList>
    </citation>
    <scope>NUCLEOTIDE SEQUENCE [LARGE SCALE GENOMIC DNA]</scope>
    <source>
        <strain evidence="3">CB13b1a</strain>
    </source>
</reference>
<feature type="domain" description="NYN" evidence="1">
    <location>
        <begin position="3"/>
        <end position="167"/>
    </location>
</feature>
<gene>
    <name evidence="2" type="ORF">CA606_12195</name>
</gene>
<dbReference type="EMBL" id="CP023315">
    <property type="protein sequence ID" value="ATC33025.1"/>
    <property type="molecule type" value="Genomic_DNA"/>
</dbReference>
<protein>
    <submittedName>
        <fullName evidence="2">NYN domain-containing protein</fullName>
    </submittedName>
</protein>
<dbReference type="AlphaFoldDB" id="A0A290MMM6"/>
<dbReference type="Gene3D" id="3.40.50.1010">
    <property type="entry name" value="5'-nuclease"/>
    <property type="match status" value="1"/>
</dbReference>
<evidence type="ECO:0000313" key="3">
    <source>
        <dbReference type="Proteomes" id="UP000217311"/>
    </source>
</evidence>
<dbReference type="InterPro" id="IPR021139">
    <property type="entry name" value="NYN"/>
</dbReference>
<sequence>MTTYVYVDNSNIFIEGRRLSAVKKGLAKSVYEAMASGIVDPAWNLDYGKLYQFLCGGDAIARLWGSPPPHDSFWSMLERKGFQTTVYDKNFANHEKKVDVAIGARMTKDAYTVIDKAKDELLLVSGDNDFVPVVADLVSEGFKVEVAFWSHAGREIADVASRFIPLDAYHDHFSR</sequence>
<accession>A0A290MMM6</accession>
<dbReference type="CDD" id="cd18724">
    <property type="entry name" value="PIN_LabA-like"/>
    <property type="match status" value="1"/>
</dbReference>
<evidence type="ECO:0000259" key="1">
    <source>
        <dbReference type="Pfam" id="PF01936"/>
    </source>
</evidence>
<evidence type="ECO:0000313" key="2">
    <source>
        <dbReference type="EMBL" id="ATC33025.1"/>
    </source>
</evidence>
<organism evidence="2 3">
    <name type="scientific">Caulobacter vibrioides</name>
    <name type="common">Caulobacter crescentus</name>
    <dbReference type="NCBI Taxonomy" id="155892"/>
    <lineage>
        <taxon>Bacteria</taxon>
        <taxon>Pseudomonadati</taxon>
        <taxon>Pseudomonadota</taxon>
        <taxon>Alphaproteobacteria</taxon>
        <taxon>Caulobacterales</taxon>
        <taxon>Caulobacteraceae</taxon>
        <taxon>Caulobacter</taxon>
    </lineage>
</organism>
<dbReference type="Proteomes" id="UP000217311">
    <property type="component" value="Chromosome"/>
</dbReference>
<dbReference type="RefSeq" id="WP_096052416.1">
    <property type="nucleotide sequence ID" value="NZ_CP023315.3"/>
</dbReference>